<dbReference type="Proteomes" id="UP000807353">
    <property type="component" value="Unassembled WGS sequence"/>
</dbReference>
<keyword evidence="3" id="KW-1185">Reference proteome</keyword>
<evidence type="ECO:0000259" key="1">
    <source>
        <dbReference type="Pfam" id="PF07731"/>
    </source>
</evidence>
<dbReference type="Gene3D" id="2.60.40.420">
    <property type="entry name" value="Cupredoxins - blue copper proteins"/>
    <property type="match status" value="1"/>
</dbReference>
<dbReference type="InterPro" id="IPR011706">
    <property type="entry name" value="Cu-oxidase_C"/>
</dbReference>
<dbReference type="OrthoDB" id="2121828at2759"/>
<accession>A0A9P5XY32</accession>
<reference evidence="2" key="1">
    <citation type="submission" date="2020-11" db="EMBL/GenBank/DDBJ databases">
        <authorList>
            <consortium name="DOE Joint Genome Institute"/>
            <person name="Ahrendt S."/>
            <person name="Riley R."/>
            <person name="Andreopoulos W."/>
            <person name="Labutti K."/>
            <person name="Pangilinan J."/>
            <person name="Ruiz-Duenas F.J."/>
            <person name="Barrasa J.M."/>
            <person name="Sanchez-Garcia M."/>
            <person name="Camarero S."/>
            <person name="Miyauchi S."/>
            <person name="Serrano A."/>
            <person name="Linde D."/>
            <person name="Babiker R."/>
            <person name="Drula E."/>
            <person name="Ayuso-Fernandez I."/>
            <person name="Pacheco R."/>
            <person name="Padilla G."/>
            <person name="Ferreira P."/>
            <person name="Barriuso J."/>
            <person name="Kellner H."/>
            <person name="Castanera R."/>
            <person name="Alfaro M."/>
            <person name="Ramirez L."/>
            <person name="Pisabarro A.G."/>
            <person name="Kuo A."/>
            <person name="Tritt A."/>
            <person name="Lipzen A."/>
            <person name="He G."/>
            <person name="Yan M."/>
            <person name="Ng V."/>
            <person name="Cullen D."/>
            <person name="Martin F."/>
            <person name="Rosso M.-N."/>
            <person name="Henrissat B."/>
            <person name="Hibbett D."/>
            <person name="Martinez A.T."/>
            <person name="Grigoriev I.V."/>
        </authorList>
    </citation>
    <scope>NUCLEOTIDE SEQUENCE</scope>
    <source>
        <strain evidence="2">CBS 247.69</strain>
    </source>
</reference>
<dbReference type="GO" id="GO:0016491">
    <property type="term" value="F:oxidoreductase activity"/>
    <property type="evidence" value="ECO:0007669"/>
    <property type="project" value="InterPro"/>
</dbReference>
<dbReference type="Pfam" id="PF07731">
    <property type="entry name" value="Cu-oxidase_2"/>
    <property type="match status" value="1"/>
</dbReference>
<dbReference type="EMBL" id="MU150322">
    <property type="protein sequence ID" value="KAF9459169.1"/>
    <property type="molecule type" value="Genomic_DNA"/>
</dbReference>
<protein>
    <submittedName>
        <fullName evidence="2">Multicopper oxidase-domain-containing protein</fullName>
    </submittedName>
</protein>
<comment type="caution">
    <text evidence="2">The sequence shown here is derived from an EMBL/GenBank/DDBJ whole genome shotgun (WGS) entry which is preliminary data.</text>
</comment>
<evidence type="ECO:0000313" key="2">
    <source>
        <dbReference type="EMBL" id="KAF9459169.1"/>
    </source>
</evidence>
<feature type="domain" description="Plastocyanin-like" evidence="1">
    <location>
        <begin position="2"/>
        <end position="45"/>
    </location>
</feature>
<dbReference type="GO" id="GO:0005507">
    <property type="term" value="F:copper ion binding"/>
    <property type="evidence" value="ECO:0007669"/>
    <property type="project" value="InterPro"/>
</dbReference>
<dbReference type="AlphaFoldDB" id="A0A9P5XY32"/>
<dbReference type="InterPro" id="IPR008972">
    <property type="entry name" value="Cupredoxin"/>
</dbReference>
<dbReference type="SUPFAM" id="SSF49503">
    <property type="entry name" value="Cupredoxins"/>
    <property type="match status" value="1"/>
</dbReference>
<proteinExistence type="predicted"/>
<evidence type="ECO:0000313" key="3">
    <source>
        <dbReference type="Proteomes" id="UP000807353"/>
    </source>
</evidence>
<organism evidence="2 3">
    <name type="scientific">Collybia nuda</name>
    <dbReference type="NCBI Taxonomy" id="64659"/>
    <lineage>
        <taxon>Eukaryota</taxon>
        <taxon>Fungi</taxon>
        <taxon>Dikarya</taxon>
        <taxon>Basidiomycota</taxon>
        <taxon>Agaricomycotina</taxon>
        <taxon>Agaricomycetes</taxon>
        <taxon>Agaricomycetidae</taxon>
        <taxon>Agaricales</taxon>
        <taxon>Tricholomatineae</taxon>
        <taxon>Clitocybaceae</taxon>
        <taxon>Collybia</taxon>
    </lineage>
</organism>
<name>A0A9P5XY32_9AGAR</name>
<gene>
    <name evidence="2" type="ORF">BDZ94DRAFT_1268951</name>
</gene>
<sequence length="59" mass="6794">MTNFEKPVRRDTINIGGSESNIAIRFVADNTGPWFLHCHIDWHLAAYVNLFNQSTILFT</sequence>